<accession>H2EDK9</accession>
<feature type="compositionally biased region" description="Basic residues" evidence="1">
    <location>
        <begin position="313"/>
        <end position="323"/>
    </location>
</feature>
<gene>
    <name evidence="2" type="ORF">mv_L277</name>
</gene>
<feature type="compositionally biased region" description="Acidic residues" evidence="1">
    <location>
        <begin position="221"/>
        <end position="256"/>
    </location>
</feature>
<feature type="compositionally biased region" description="Basic and acidic residues" evidence="1">
    <location>
        <begin position="101"/>
        <end position="114"/>
    </location>
</feature>
<evidence type="ECO:0000256" key="1">
    <source>
        <dbReference type="SAM" id="MobiDB-lite"/>
    </source>
</evidence>
<feature type="compositionally biased region" description="Low complexity" evidence="1">
    <location>
        <begin position="172"/>
        <end position="182"/>
    </location>
</feature>
<feature type="compositionally biased region" description="Basic and acidic residues" evidence="1">
    <location>
        <begin position="273"/>
        <end position="283"/>
    </location>
</feature>
<sequence length="460" mass="51699">MIRLNDKPDINGNVHLLANLKHKHYVKFKGIQSDDSIDSFHKFMLDNGVWDPDDKVVKLRKPMNFMPRPEFDNISVVLKFYNLGVMACENKMKLRQKEQMAKEQGETEYRDNKDISNTPQINGESIENLHTTETTRQRNGIVLNVKGKINTTDEKPIPVLQLTNPNIPHAINNNTQLDNNNNQPGVNETPRRKSASFGPIPCEDSDSLDDVDDLLNHEDFSDYADNDHENDDSNDSNDDSNDESPNEDENDSDDSDNQGFIDVNIPDDNIIEFENKNKSDKNKSGKKSKLNSDIIAENKKSKSIKQNIISKPHVTKNNKKSTKTKVPESDDSDDSDDSNESDALDDISDQSEDFSHSDSDISNSEEDISSDSNSSEDELPKKKLTTTKKAPQTITKKPIKTATKKPVKVPTNTRGSKTSKTTPKPASKTTKKPVVEKISKKPISKKSPETKKKKPGRPKK</sequence>
<feature type="region of interest" description="Disordered" evidence="1">
    <location>
        <begin position="156"/>
        <end position="460"/>
    </location>
</feature>
<proteinExistence type="predicted"/>
<protein>
    <submittedName>
        <fullName evidence="2">Uncharacterized protein</fullName>
    </submittedName>
</protein>
<evidence type="ECO:0000313" key="2">
    <source>
        <dbReference type="EMBL" id="AEX62482.1"/>
    </source>
</evidence>
<feature type="compositionally biased region" description="Acidic residues" evidence="1">
    <location>
        <begin position="363"/>
        <end position="377"/>
    </location>
</feature>
<organism evidence="2">
    <name type="scientific">Moumouvirus sp. 'Monve'</name>
    <dbReference type="NCBI Taxonomy" id="1128131"/>
    <lineage>
        <taxon>Viruses</taxon>
        <taxon>Varidnaviria</taxon>
        <taxon>Bamfordvirae</taxon>
        <taxon>Nucleocytoviricota</taxon>
        <taxon>Megaviricetes</taxon>
        <taxon>Imitervirales</taxon>
        <taxon>Mimiviridae</taxon>
        <taxon>Megamimivirinae</taxon>
        <taxon>Moumouvirus</taxon>
    </lineage>
</organism>
<feature type="compositionally biased region" description="Acidic residues" evidence="1">
    <location>
        <begin position="329"/>
        <end position="352"/>
    </location>
</feature>
<feature type="region of interest" description="Disordered" evidence="1">
    <location>
        <begin position="101"/>
        <end position="122"/>
    </location>
</feature>
<feature type="compositionally biased region" description="Low complexity" evidence="1">
    <location>
        <begin position="408"/>
        <end position="428"/>
    </location>
</feature>
<feature type="compositionally biased region" description="Low complexity" evidence="1">
    <location>
        <begin position="387"/>
        <end position="396"/>
    </location>
</feature>
<feature type="compositionally biased region" description="Basic residues" evidence="1">
    <location>
        <begin position="397"/>
        <end position="407"/>
    </location>
</feature>
<dbReference type="EMBL" id="JN885996">
    <property type="protein sequence ID" value="AEX62482.1"/>
    <property type="molecule type" value="Genomic_DNA"/>
</dbReference>
<feature type="compositionally biased region" description="Acidic residues" evidence="1">
    <location>
        <begin position="203"/>
        <end position="213"/>
    </location>
</feature>
<feature type="compositionally biased region" description="Basic residues" evidence="1">
    <location>
        <begin position="451"/>
        <end position="460"/>
    </location>
</feature>
<name>H2EDK9_9VIRU</name>
<reference evidence="2" key="1">
    <citation type="submission" date="2011-10" db="EMBL/GenBank/DDBJ databases">
        <title>Provirophages and transpovirons: unique mobilome of giant viruses.</title>
        <authorList>
            <person name="Desnues C."/>
            <person name="LaScola B."/>
            <person name="Yutin N."/>
            <person name="Fournous G."/>
            <person name="Koonin E."/>
            <person name="Raoult D."/>
        </authorList>
    </citation>
    <scope>NUCLEOTIDE SEQUENCE</scope>
    <source>
        <strain evidence="2">Mv13-mv</strain>
    </source>
</reference>